<evidence type="ECO:0000313" key="7">
    <source>
        <dbReference type="EMBL" id="CEK90331.1"/>
    </source>
</evidence>
<dbReference type="InterPro" id="IPR051702">
    <property type="entry name" value="SH3_domain_YSC84-like"/>
</dbReference>
<gene>
    <name evidence="6" type="primary">ORF176229</name>
    <name evidence="7" type="synonym">ORF176236</name>
</gene>
<dbReference type="AlphaFoldDB" id="A0A0B7BDS1"/>
<protein>
    <recommendedName>
        <fullName evidence="5">SH3 domain-containing protein</fullName>
    </recommendedName>
</protein>
<dbReference type="GO" id="GO:0032587">
    <property type="term" value="C:ruffle membrane"/>
    <property type="evidence" value="ECO:0007669"/>
    <property type="project" value="TreeGrafter"/>
</dbReference>
<dbReference type="GO" id="GO:0035091">
    <property type="term" value="F:phosphatidylinositol binding"/>
    <property type="evidence" value="ECO:0007669"/>
    <property type="project" value="TreeGrafter"/>
</dbReference>
<reference evidence="6" key="1">
    <citation type="submission" date="2014-12" db="EMBL/GenBank/DDBJ databases">
        <title>Insight into the proteome of Arion vulgaris.</title>
        <authorList>
            <person name="Aradska J."/>
            <person name="Bulat T."/>
            <person name="Smidak R."/>
            <person name="Sarate P."/>
            <person name="Gangsoo J."/>
            <person name="Sialana F."/>
            <person name="Bilban M."/>
            <person name="Lubec G."/>
        </authorList>
    </citation>
    <scope>NUCLEOTIDE SEQUENCE</scope>
    <source>
        <tissue evidence="6">Skin</tissue>
    </source>
</reference>
<organism evidence="6">
    <name type="scientific">Arion vulgaris</name>
    <dbReference type="NCBI Taxonomy" id="1028688"/>
    <lineage>
        <taxon>Eukaryota</taxon>
        <taxon>Metazoa</taxon>
        <taxon>Spiralia</taxon>
        <taxon>Lophotrochozoa</taxon>
        <taxon>Mollusca</taxon>
        <taxon>Gastropoda</taxon>
        <taxon>Heterobranchia</taxon>
        <taxon>Euthyneura</taxon>
        <taxon>Panpulmonata</taxon>
        <taxon>Eupulmonata</taxon>
        <taxon>Stylommatophora</taxon>
        <taxon>Helicina</taxon>
        <taxon>Arionoidea</taxon>
        <taxon>Arionidae</taxon>
        <taxon>Arion</taxon>
    </lineage>
</organism>
<feature type="region of interest" description="Disordered" evidence="4">
    <location>
        <begin position="247"/>
        <end position="312"/>
    </location>
</feature>
<dbReference type="InterPro" id="IPR033643">
    <property type="entry name" value="SYLF_SH3YL1-like"/>
</dbReference>
<dbReference type="CDD" id="cd11525">
    <property type="entry name" value="SYLF_SH3YL1_like"/>
    <property type="match status" value="1"/>
</dbReference>
<dbReference type="InterPro" id="IPR001452">
    <property type="entry name" value="SH3_domain"/>
</dbReference>
<feature type="domain" description="SH3" evidence="5">
    <location>
        <begin position="351"/>
        <end position="413"/>
    </location>
</feature>
<evidence type="ECO:0000256" key="3">
    <source>
        <dbReference type="PROSITE-ProRule" id="PRU00192"/>
    </source>
</evidence>
<dbReference type="SUPFAM" id="SSF50044">
    <property type="entry name" value="SH3-domain"/>
    <property type="match status" value="1"/>
</dbReference>
<dbReference type="InterPro" id="IPR007461">
    <property type="entry name" value="Ysc84_actin-binding"/>
</dbReference>
<dbReference type="GO" id="GO:1900027">
    <property type="term" value="P:regulation of ruffle assembly"/>
    <property type="evidence" value="ECO:0007669"/>
    <property type="project" value="TreeGrafter"/>
</dbReference>
<accession>A0A0B7BDS1</accession>
<dbReference type="PANTHER" id="PTHR15629">
    <property type="entry name" value="SH3YL1 PROTEIN"/>
    <property type="match status" value="1"/>
</dbReference>
<keyword evidence="2 3" id="KW-0728">SH3 domain</keyword>
<evidence type="ECO:0000313" key="6">
    <source>
        <dbReference type="EMBL" id="CEK90330.1"/>
    </source>
</evidence>
<evidence type="ECO:0000259" key="5">
    <source>
        <dbReference type="PROSITE" id="PS50002"/>
    </source>
</evidence>
<sequence>MVNTPIPQNLKSEAKKAAKILREFSIPNAKTGPDGLIPAGILAKAKGLAIITVFKAGFLVTARGGSGIVIAKLERSGINFSTDWSAPSAIGLAGLGGGFEIGVEVTDFVIILNTRSAVDAFSKGGNLTLGGNFTIAAGPLGRNLEGDIAVRSPAAIYTYSKTKGLFAGISIEGSALIERKDANKKFYGKDIRAHQILNGEISAPDGCEDLYDVLKLQQEFAVKAVADLAKKQAVKQKEKIEGMSEYSQYKFSKPQSSTQKKSSGNLSQRSRSDVSISSNSSSSPKLESWKDSKASTQTARLGNSTNRVFADESSSQNKIIAPKYDPWKEIDMMALKGATASPPSYKSDVTQDTFWVVADFAFQAQLRCDLSLSPGDRIKVTTRTKIQRDWWEGIDSSGRRGIFPANYVHIVSDL</sequence>
<dbReference type="EMBL" id="HACG01043465">
    <property type="protein sequence ID" value="CEK90330.1"/>
    <property type="molecule type" value="Transcribed_RNA"/>
</dbReference>
<dbReference type="SMART" id="SM00326">
    <property type="entry name" value="SH3"/>
    <property type="match status" value="1"/>
</dbReference>
<comment type="similarity">
    <text evidence="1">Belongs to the SH3YL1 family.</text>
</comment>
<feature type="compositionally biased region" description="Polar residues" evidence="4">
    <location>
        <begin position="294"/>
        <end position="312"/>
    </location>
</feature>
<dbReference type="Gene3D" id="2.30.30.40">
    <property type="entry name" value="SH3 Domains"/>
    <property type="match status" value="1"/>
</dbReference>
<evidence type="ECO:0000256" key="2">
    <source>
        <dbReference type="ARBA" id="ARBA00022443"/>
    </source>
</evidence>
<dbReference type="PANTHER" id="PTHR15629:SF2">
    <property type="entry name" value="SH3 DOMAIN-CONTAINING YSC84-LIKE PROTEIN 1"/>
    <property type="match status" value="1"/>
</dbReference>
<dbReference type="EMBL" id="HACG01043466">
    <property type="protein sequence ID" value="CEK90331.1"/>
    <property type="molecule type" value="Transcribed_RNA"/>
</dbReference>
<dbReference type="InterPro" id="IPR036028">
    <property type="entry name" value="SH3-like_dom_sf"/>
</dbReference>
<dbReference type="Pfam" id="PF04366">
    <property type="entry name" value="Ysc84"/>
    <property type="match status" value="1"/>
</dbReference>
<name>A0A0B7BDS1_9EUPU</name>
<proteinExistence type="inferred from homology"/>
<dbReference type="PROSITE" id="PS50002">
    <property type="entry name" value="SH3"/>
    <property type="match status" value="1"/>
</dbReference>
<evidence type="ECO:0000256" key="4">
    <source>
        <dbReference type="SAM" id="MobiDB-lite"/>
    </source>
</evidence>
<dbReference type="Pfam" id="PF14604">
    <property type="entry name" value="SH3_9"/>
    <property type="match status" value="1"/>
</dbReference>
<feature type="compositionally biased region" description="Low complexity" evidence="4">
    <location>
        <begin position="250"/>
        <end position="286"/>
    </location>
</feature>
<evidence type="ECO:0000256" key="1">
    <source>
        <dbReference type="ARBA" id="ARBA00007761"/>
    </source>
</evidence>